<evidence type="ECO:0000256" key="7">
    <source>
        <dbReference type="ARBA" id="ARBA00023136"/>
    </source>
</evidence>
<dbReference type="Gene3D" id="3.40.1710.10">
    <property type="entry name" value="abc type-2 transporter like domain"/>
    <property type="match status" value="1"/>
</dbReference>
<evidence type="ECO:0000256" key="3">
    <source>
        <dbReference type="ARBA" id="ARBA00022448"/>
    </source>
</evidence>
<keyword evidence="7 8" id="KW-0472">Membrane</keyword>
<evidence type="ECO:0000256" key="8">
    <source>
        <dbReference type="SAM" id="Phobius"/>
    </source>
</evidence>
<dbReference type="AlphaFoldDB" id="A0A2D1U3Z0"/>
<sequence length="372" mass="42060">MRTIRFLLEKEFRQIFRNKAILLLIMVMPVMQLIILPLAANYEVKNINLSVVDHDHSSYSQKLISKVTASGYFKLTGYNSSFNEGMKLVETDNADLILEIPHGFERNLVREGHQHLFIAVNAINGVKANLGGAYLGAIVKDFNNSIRLQLLPSSKFNEPAVIEVTSSNLFNPQLKYKFFMVPGILAILVTMIGGFLSALNIVKEKEFGTIEQINVTPIKKHHFILGKLIPFWMLGNVVFTLGLLVSWLIYGIVPLGNLLVLYLFASVFLLAILGFGLLVSTFCDTQQQAMFIMFFFMMIFILMGGLFTSIDSMPEWAKIVSRFNPVSYLIEVMRMVILKGSGFKDILPQLVTVGIYALILNAWAIWNYKKRN</sequence>
<dbReference type="Pfam" id="PF12698">
    <property type="entry name" value="ABC2_membrane_3"/>
    <property type="match status" value="1"/>
</dbReference>
<feature type="transmembrane region" description="Helical" evidence="8">
    <location>
        <begin position="21"/>
        <end position="40"/>
    </location>
</feature>
<evidence type="ECO:0000313" key="10">
    <source>
        <dbReference type="EMBL" id="ATP56330.1"/>
    </source>
</evidence>
<evidence type="ECO:0000256" key="4">
    <source>
        <dbReference type="ARBA" id="ARBA00022475"/>
    </source>
</evidence>
<accession>A0A2D1U3Z0</accession>
<comment type="similarity">
    <text evidence="2">Belongs to the ABC-2 integral membrane protein family.</text>
</comment>
<feature type="transmembrane region" description="Helical" evidence="8">
    <location>
        <begin position="229"/>
        <end position="253"/>
    </location>
</feature>
<keyword evidence="5 8" id="KW-0812">Transmembrane</keyword>
<dbReference type="InterPro" id="IPR013525">
    <property type="entry name" value="ABC2_TM"/>
</dbReference>
<evidence type="ECO:0000256" key="6">
    <source>
        <dbReference type="ARBA" id="ARBA00022989"/>
    </source>
</evidence>
<evidence type="ECO:0000256" key="2">
    <source>
        <dbReference type="ARBA" id="ARBA00007783"/>
    </source>
</evidence>
<evidence type="ECO:0000256" key="1">
    <source>
        <dbReference type="ARBA" id="ARBA00004651"/>
    </source>
</evidence>
<gene>
    <name evidence="10" type="ORF">CPT03_07515</name>
</gene>
<dbReference type="InterPro" id="IPR047817">
    <property type="entry name" value="ABC2_TM_bact-type"/>
</dbReference>
<keyword evidence="11" id="KW-1185">Reference proteome</keyword>
<keyword evidence="3" id="KW-0813">Transport</keyword>
<feature type="domain" description="ABC transmembrane type-2" evidence="9">
    <location>
        <begin position="136"/>
        <end position="371"/>
    </location>
</feature>
<organism evidence="10 11">
    <name type="scientific">Pedobacter ginsengisoli</name>
    <dbReference type="NCBI Taxonomy" id="363852"/>
    <lineage>
        <taxon>Bacteria</taxon>
        <taxon>Pseudomonadati</taxon>
        <taxon>Bacteroidota</taxon>
        <taxon>Sphingobacteriia</taxon>
        <taxon>Sphingobacteriales</taxon>
        <taxon>Sphingobacteriaceae</taxon>
        <taxon>Pedobacter</taxon>
    </lineage>
</organism>
<dbReference type="GO" id="GO:0005886">
    <property type="term" value="C:plasma membrane"/>
    <property type="evidence" value="ECO:0007669"/>
    <property type="project" value="UniProtKB-SubCell"/>
</dbReference>
<comment type="subcellular location">
    <subcellularLocation>
        <location evidence="1">Cell membrane</location>
        <topology evidence="1">Multi-pass membrane protein</topology>
    </subcellularLocation>
</comment>
<evidence type="ECO:0000259" key="9">
    <source>
        <dbReference type="PROSITE" id="PS51012"/>
    </source>
</evidence>
<dbReference type="GO" id="GO:0140359">
    <property type="term" value="F:ABC-type transporter activity"/>
    <property type="evidence" value="ECO:0007669"/>
    <property type="project" value="InterPro"/>
</dbReference>
<dbReference type="RefSeq" id="WP_099438272.1">
    <property type="nucleotide sequence ID" value="NZ_CP024091.1"/>
</dbReference>
<evidence type="ECO:0000313" key="11">
    <source>
        <dbReference type="Proteomes" id="UP000223749"/>
    </source>
</evidence>
<keyword evidence="4" id="KW-1003">Cell membrane</keyword>
<protein>
    <submittedName>
        <fullName evidence="10">ABC transporter permease</fullName>
    </submittedName>
</protein>
<dbReference type="PANTHER" id="PTHR30294">
    <property type="entry name" value="MEMBRANE COMPONENT OF ABC TRANSPORTER YHHJ-RELATED"/>
    <property type="match status" value="1"/>
</dbReference>
<dbReference type="KEGG" id="pgs:CPT03_07515"/>
<dbReference type="EMBL" id="CP024091">
    <property type="protein sequence ID" value="ATP56330.1"/>
    <property type="molecule type" value="Genomic_DNA"/>
</dbReference>
<feature type="transmembrane region" description="Helical" evidence="8">
    <location>
        <begin position="346"/>
        <end position="366"/>
    </location>
</feature>
<feature type="transmembrane region" description="Helical" evidence="8">
    <location>
        <begin position="291"/>
        <end position="310"/>
    </location>
</feature>
<name>A0A2D1U3Z0_9SPHI</name>
<feature type="transmembrane region" description="Helical" evidence="8">
    <location>
        <begin position="259"/>
        <end position="279"/>
    </location>
</feature>
<dbReference type="OrthoDB" id="9808686at2"/>
<evidence type="ECO:0000256" key="5">
    <source>
        <dbReference type="ARBA" id="ARBA00022692"/>
    </source>
</evidence>
<dbReference type="InterPro" id="IPR051449">
    <property type="entry name" value="ABC-2_transporter_component"/>
</dbReference>
<proteinExistence type="inferred from homology"/>
<keyword evidence="6 8" id="KW-1133">Transmembrane helix</keyword>
<reference evidence="10 11" key="1">
    <citation type="submission" date="2017-10" db="EMBL/GenBank/DDBJ databases">
        <title>Whole genome of Pedobacter ginsengisoli T01R-27 isolated from tomato rhizosphere.</title>
        <authorList>
            <person name="Weon H.-Y."/>
            <person name="Lee S.A."/>
            <person name="Sang M.K."/>
            <person name="Song J."/>
        </authorList>
    </citation>
    <scope>NUCLEOTIDE SEQUENCE [LARGE SCALE GENOMIC DNA]</scope>
    <source>
        <strain evidence="10 11">T01R-27</strain>
    </source>
</reference>
<dbReference type="PANTHER" id="PTHR30294:SF29">
    <property type="entry name" value="MULTIDRUG ABC TRANSPORTER PERMEASE YBHS-RELATED"/>
    <property type="match status" value="1"/>
</dbReference>
<feature type="transmembrane region" description="Helical" evidence="8">
    <location>
        <begin position="178"/>
        <end position="202"/>
    </location>
</feature>
<dbReference type="PROSITE" id="PS51012">
    <property type="entry name" value="ABC_TM2"/>
    <property type="match status" value="1"/>
</dbReference>
<dbReference type="Proteomes" id="UP000223749">
    <property type="component" value="Chromosome"/>
</dbReference>